<organism evidence="5 6">
    <name type="scientific">Lysobacter arenosi</name>
    <dbReference type="NCBI Taxonomy" id="2795387"/>
    <lineage>
        <taxon>Bacteria</taxon>
        <taxon>Pseudomonadati</taxon>
        <taxon>Pseudomonadota</taxon>
        <taxon>Gammaproteobacteria</taxon>
        <taxon>Lysobacterales</taxon>
        <taxon>Lysobacteraceae</taxon>
        <taxon>Lysobacter</taxon>
    </lineage>
</organism>
<dbReference type="EMBL" id="CP071517">
    <property type="protein sequence ID" value="QSX73952.1"/>
    <property type="molecule type" value="Genomic_DNA"/>
</dbReference>
<dbReference type="InterPro" id="IPR013830">
    <property type="entry name" value="SGNH_hydro"/>
</dbReference>
<feature type="signal peptide" evidence="3">
    <location>
        <begin position="1"/>
        <end position="21"/>
    </location>
</feature>
<accession>A0ABX7R968</accession>
<reference evidence="5 6" key="1">
    <citation type="submission" date="2021-02" db="EMBL/GenBank/DDBJ databases">
        <title>Lysobacter arenosi sp. nov., isolated from soil of gangwondo yeongwol, south Korea.</title>
        <authorList>
            <person name="Kim K.R."/>
            <person name="Kim K.H."/>
            <person name="Jeon C.O."/>
        </authorList>
    </citation>
    <scope>NUCLEOTIDE SEQUENCE [LARGE SCALE GENOMIC DNA]</scope>
    <source>
        <strain evidence="5 6">R7</strain>
    </source>
</reference>
<evidence type="ECO:0000256" key="3">
    <source>
        <dbReference type="SAM" id="SignalP"/>
    </source>
</evidence>
<dbReference type="Pfam" id="PF13472">
    <property type="entry name" value="Lipase_GDSL_2"/>
    <property type="match status" value="1"/>
</dbReference>
<proteinExistence type="inferred from homology"/>
<dbReference type="InterPro" id="IPR037459">
    <property type="entry name" value="RhgT-like"/>
</dbReference>
<dbReference type="SUPFAM" id="SSF52266">
    <property type="entry name" value="SGNH hydrolase"/>
    <property type="match status" value="1"/>
</dbReference>
<evidence type="ECO:0000256" key="2">
    <source>
        <dbReference type="ARBA" id="ARBA00022801"/>
    </source>
</evidence>
<keyword evidence="2" id="KW-0378">Hydrolase</keyword>
<keyword evidence="6" id="KW-1185">Reference proteome</keyword>
<dbReference type="CDD" id="cd01821">
    <property type="entry name" value="Rhamnogalacturan_acetylesterase_like"/>
    <property type="match status" value="1"/>
</dbReference>
<dbReference type="InterPro" id="IPR036514">
    <property type="entry name" value="SGNH_hydro_sf"/>
</dbReference>
<comment type="similarity">
    <text evidence="1">Belongs to the 'GDSL' lipolytic enzyme family.</text>
</comment>
<evidence type="ECO:0000259" key="4">
    <source>
        <dbReference type="Pfam" id="PF13472"/>
    </source>
</evidence>
<dbReference type="Proteomes" id="UP000663400">
    <property type="component" value="Chromosome"/>
</dbReference>
<gene>
    <name evidence="5" type="ORF">HIV01_012050</name>
</gene>
<feature type="domain" description="SGNH hydrolase-type esterase" evidence="4">
    <location>
        <begin position="31"/>
        <end position="225"/>
    </location>
</feature>
<dbReference type="PANTHER" id="PTHR43695">
    <property type="entry name" value="PUTATIVE (AFU_ORTHOLOGUE AFUA_2G17250)-RELATED"/>
    <property type="match status" value="1"/>
</dbReference>
<dbReference type="RefSeq" id="WP_200607414.1">
    <property type="nucleotide sequence ID" value="NZ_CP071517.1"/>
</dbReference>
<dbReference type="Gene3D" id="3.40.50.1110">
    <property type="entry name" value="SGNH hydrolase"/>
    <property type="match status" value="1"/>
</dbReference>
<feature type="chain" id="PRO_5046012689" evidence="3">
    <location>
        <begin position="22"/>
        <end position="247"/>
    </location>
</feature>
<evidence type="ECO:0000256" key="1">
    <source>
        <dbReference type="ARBA" id="ARBA00008668"/>
    </source>
</evidence>
<evidence type="ECO:0000313" key="5">
    <source>
        <dbReference type="EMBL" id="QSX73952.1"/>
    </source>
</evidence>
<dbReference type="PANTHER" id="PTHR43695:SF1">
    <property type="entry name" value="RHAMNOGALACTURONAN ACETYLESTERASE"/>
    <property type="match status" value="1"/>
</dbReference>
<keyword evidence="3" id="KW-0732">Signal</keyword>
<protein>
    <submittedName>
        <fullName evidence="5">Rhamnogalacturonan acetylesterase</fullName>
    </submittedName>
</protein>
<name>A0ABX7R968_9GAMM</name>
<sequence length="247" mass="27311">MLKLGLALCLSTLTVIAPARASEPVTIHLAGDSTMAEKLPEKRPETGWGEFLAAQFKPGTVLVDNRAKNGRSTRTFIEEGRWQELLDATRPGDVVLIQFGHNDQSVEKKDRYTPPADYARNLSRFVTDVRERQATPVLLTPVARRRFDEAGHVLDSHGEYPDLVRALAAREHVALIDMERRSAAVLQEAGAEPSKRLFLWVGVGESANYPKGVEDNTHFSPAGAERMAEEFAFALRQSGLPLAQLLN</sequence>
<evidence type="ECO:0000313" key="6">
    <source>
        <dbReference type="Proteomes" id="UP000663400"/>
    </source>
</evidence>